<comment type="caution">
    <text evidence="1">The sequence shown here is derived from an EMBL/GenBank/DDBJ whole genome shotgun (WGS) entry which is preliminary data.</text>
</comment>
<organism evidence="1 2">
    <name type="scientific">Prevotella nigrescens</name>
    <dbReference type="NCBI Taxonomy" id="28133"/>
    <lineage>
        <taxon>Bacteria</taxon>
        <taxon>Pseudomonadati</taxon>
        <taxon>Bacteroidota</taxon>
        <taxon>Bacteroidia</taxon>
        <taxon>Bacteroidales</taxon>
        <taxon>Prevotellaceae</taxon>
        <taxon>Prevotella</taxon>
    </lineage>
</organism>
<evidence type="ECO:0000313" key="2">
    <source>
        <dbReference type="Proteomes" id="UP000787419"/>
    </source>
</evidence>
<reference evidence="1" key="1">
    <citation type="submission" date="2020-04" db="EMBL/GenBank/DDBJ databases">
        <title>Deep metagenomics examines the oral microbiome during advanced dental caries in children, revealing novel taxa and co-occurrences with host molecules.</title>
        <authorList>
            <person name="Baker J.L."/>
            <person name="Morton J.T."/>
            <person name="Dinis M."/>
            <person name="Alvarez R."/>
            <person name="Tran N.C."/>
            <person name="Knight R."/>
            <person name="Edlund A."/>
        </authorList>
    </citation>
    <scope>NUCLEOTIDE SEQUENCE</scope>
    <source>
        <strain evidence="1">JCVI_32_bin.50</strain>
    </source>
</reference>
<dbReference type="Proteomes" id="UP000787419">
    <property type="component" value="Unassembled WGS sequence"/>
</dbReference>
<accession>A0A9D5WU23</accession>
<evidence type="ECO:0000313" key="1">
    <source>
        <dbReference type="EMBL" id="MBF1446279.1"/>
    </source>
</evidence>
<proteinExistence type="predicted"/>
<sequence>MTLGTGILRSIQLSYGAIVPATCIGMQNACKGTVKFLIGKIYALQNKYSAGCECGY</sequence>
<gene>
    <name evidence="1" type="ORF">HXN55_02655</name>
</gene>
<feature type="non-terminal residue" evidence="1">
    <location>
        <position position="1"/>
    </location>
</feature>
<name>A0A9D5WU23_9BACT</name>
<dbReference type="EMBL" id="JABZTM010000018">
    <property type="protein sequence ID" value="MBF1446279.1"/>
    <property type="molecule type" value="Genomic_DNA"/>
</dbReference>
<dbReference type="AlphaFoldDB" id="A0A9D5WU23"/>
<protein>
    <submittedName>
        <fullName evidence="1">Uncharacterized protein</fullName>
    </submittedName>
</protein>